<accession>A0A024TDY6</accession>
<sequence>MQPTMTAARKDRSRVFLMPQRMPFISGITNRYDDDFPIELDGLVTEAQFSQAINQINNTLTDYWPCLFCVCCGYLCCVCTAGLSLLCPNMCISDAEQYTRTLIERINARPCFKDADVEWKLVKKCCRSWIEISLPIKFDTHDPVVGAYQTVLVAAPPPLAATSADATLYGSAEGIV</sequence>
<protein>
    <recommendedName>
        <fullName evidence="3">Golgin subfamily A member 7/ERF4 domain-containing protein</fullName>
    </recommendedName>
</protein>
<keyword evidence="2" id="KW-0472">Membrane</keyword>
<feature type="domain" description="Golgin subfamily A member 7/ERF4" evidence="3">
    <location>
        <begin position="29"/>
        <end position="119"/>
    </location>
</feature>
<dbReference type="Pfam" id="PF10256">
    <property type="entry name" value="Erf4"/>
    <property type="match status" value="1"/>
</dbReference>
<organism evidence="4">
    <name type="scientific">Aphanomyces invadans</name>
    <dbReference type="NCBI Taxonomy" id="157072"/>
    <lineage>
        <taxon>Eukaryota</taxon>
        <taxon>Sar</taxon>
        <taxon>Stramenopiles</taxon>
        <taxon>Oomycota</taxon>
        <taxon>Saprolegniomycetes</taxon>
        <taxon>Saprolegniales</taxon>
        <taxon>Verrucalvaceae</taxon>
        <taxon>Aphanomyces</taxon>
    </lineage>
</organism>
<evidence type="ECO:0000256" key="2">
    <source>
        <dbReference type="ARBA" id="ARBA00023136"/>
    </source>
</evidence>
<proteinExistence type="predicted"/>
<reference evidence="4" key="1">
    <citation type="submission" date="2013-12" db="EMBL/GenBank/DDBJ databases">
        <title>The Genome Sequence of Aphanomyces invadans NJM9701.</title>
        <authorList>
            <consortium name="The Broad Institute Genomics Platform"/>
            <person name="Russ C."/>
            <person name="Tyler B."/>
            <person name="van West P."/>
            <person name="Dieguez-Uribeondo J."/>
            <person name="Young S.K."/>
            <person name="Zeng Q."/>
            <person name="Gargeya S."/>
            <person name="Fitzgerald M."/>
            <person name="Abouelleil A."/>
            <person name="Alvarado L."/>
            <person name="Chapman S.B."/>
            <person name="Gainer-Dewar J."/>
            <person name="Goldberg J."/>
            <person name="Griggs A."/>
            <person name="Gujja S."/>
            <person name="Hansen M."/>
            <person name="Howarth C."/>
            <person name="Imamovic A."/>
            <person name="Ireland A."/>
            <person name="Larimer J."/>
            <person name="McCowan C."/>
            <person name="Murphy C."/>
            <person name="Pearson M."/>
            <person name="Poon T.W."/>
            <person name="Priest M."/>
            <person name="Roberts A."/>
            <person name="Saif S."/>
            <person name="Shea T."/>
            <person name="Sykes S."/>
            <person name="Wortman J."/>
            <person name="Nusbaum C."/>
            <person name="Birren B."/>
        </authorList>
    </citation>
    <scope>NUCLEOTIDE SEQUENCE [LARGE SCALE GENOMIC DNA]</scope>
    <source>
        <strain evidence="4">NJM9701</strain>
    </source>
</reference>
<evidence type="ECO:0000256" key="1">
    <source>
        <dbReference type="ARBA" id="ARBA00004370"/>
    </source>
</evidence>
<dbReference type="GeneID" id="20090511"/>
<dbReference type="GO" id="GO:0016020">
    <property type="term" value="C:membrane"/>
    <property type="evidence" value="ECO:0007669"/>
    <property type="project" value="UniProtKB-SubCell"/>
</dbReference>
<evidence type="ECO:0000313" key="4">
    <source>
        <dbReference type="EMBL" id="ETV92229.1"/>
    </source>
</evidence>
<evidence type="ECO:0000259" key="3">
    <source>
        <dbReference type="Pfam" id="PF10256"/>
    </source>
</evidence>
<dbReference type="OrthoDB" id="161885at2759"/>
<dbReference type="RefSeq" id="XP_008879193.1">
    <property type="nucleotide sequence ID" value="XM_008880971.1"/>
</dbReference>
<dbReference type="AlphaFoldDB" id="A0A024TDY6"/>
<name>A0A024TDY6_9STRA</name>
<dbReference type="VEuPathDB" id="FungiDB:H310_13461"/>
<dbReference type="EMBL" id="KI914002">
    <property type="protein sequence ID" value="ETV92229.1"/>
    <property type="molecule type" value="Genomic_DNA"/>
</dbReference>
<gene>
    <name evidence="4" type="ORF">H310_13461</name>
</gene>
<dbReference type="InterPro" id="IPR019383">
    <property type="entry name" value="Golgin_A_7/ERF4"/>
</dbReference>
<comment type="subcellular location">
    <subcellularLocation>
        <location evidence="1">Membrane</location>
    </subcellularLocation>
</comment>